<dbReference type="Gene3D" id="3.30.70.1170">
    <property type="entry name" value="Sun protein, domain 3"/>
    <property type="match status" value="1"/>
</dbReference>
<reference evidence="7 8" key="1">
    <citation type="submission" date="2018-11" db="EMBL/GenBank/DDBJ databases">
        <title>Genomic Encyclopedia of Type Strains, Phase IV (KMG-IV): sequencing the most valuable type-strain genomes for metagenomic binning, comparative biology and taxonomic classification.</title>
        <authorList>
            <person name="Goeker M."/>
        </authorList>
    </citation>
    <scope>NUCLEOTIDE SEQUENCE [LARGE SCALE GENOMIC DNA]</scope>
    <source>
        <strain evidence="7 8">DSM 104731</strain>
    </source>
</reference>
<organism evidence="7 8">
    <name type="scientific">Pacificibacter maritimus</name>
    <dbReference type="NCBI Taxonomy" id="762213"/>
    <lineage>
        <taxon>Bacteria</taxon>
        <taxon>Pseudomonadati</taxon>
        <taxon>Pseudomonadota</taxon>
        <taxon>Alphaproteobacteria</taxon>
        <taxon>Rhodobacterales</taxon>
        <taxon>Roseobacteraceae</taxon>
        <taxon>Pacificibacter</taxon>
    </lineage>
</organism>
<comment type="caution">
    <text evidence="5">Lacks conserved residue(s) required for the propagation of feature annotation.</text>
</comment>
<dbReference type="InterPro" id="IPR001678">
    <property type="entry name" value="MeTrfase_RsmB-F_NOP2_dom"/>
</dbReference>
<dbReference type="Pfam" id="PF22458">
    <property type="entry name" value="RsmF-B_ferredox"/>
    <property type="match status" value="1"/>
</dbReference>
<dbReference type="InterPro" id="IPR023267">
    <property type="entry name" value="RCMT"/>
</dbReference>
<dbReference type="SUPFAM" id="SSF53335">
    <property type="entry name" value="S-adenosyl-L-methionine-dependent methyltransferases"/>
    <property type="match status" value="1"/>
</dbReference>
<evidence type="ECO:0000259" key="6">
    <source>
        <dbReference type="PROSITE" id="PS51686"/>
    </source>
</evidence>
<dbReference type="InterPro" id="IPR029063">
    <property type="entry name" value="SAM-dependent_MTases_sf"/>
</dbReference>
<keyword evidence="4 5" id="KW-0694">RNA-binding</keyword>
<comment type="similarity">
    <text evidence="5">Belongs to the class I-like SAM-binding methyltransferase superfamily. RsmB/NOP family.</text>
</comment>
<evidence type="ECO:0000256" key="5">
    <source>
        <dbReference type="PROSITE-ProRule" id="PRU01023"/>
    </source>
</evidence>
<dbReference type="Gene3D" id="3.40.50.150">
    <property type="entry name" value="Vaccinia Virus protein VP39"/>
    <property type="match status" value="1"/>
</dbReference>
<dbReference type="PANTHER" id="PTHR22807:SF53">
    <property type="entry name" value="RIBOSOMAL RNA SMALL SUBUNIT METHYLTRANSFERASE B-RELATED"/>
    <property type="match status" value="1"/>
</dbReference>
<comment type="caution">
    <text evidence="7">The sequence shown here is derived from an EMBL/GenBank/DDBJ whole genome shotgun (WGS) entry which is preliminary data.</text>
</comment>
<proteinExistence type="inferred from homology"/>
<dbReference type="RefSeq" id="WP_123791897.1">
    <property type="nucleotide sequence ID" value="NZ_RKQK01000001.1"/>
</dbReference>
<evidence type="ECO:0000256" key="1">
    <source>
        <dbReference type="ARBA" id="ARBA00022603"/>
    </source>
</evidence>
<accession>A0A3N4UM37</accession>
<feature type="binding site" evidence="5">
    <location>
        <position position="301"/>
    </location>
    <ligand>
        <name>S-adenosyl-L-methionine</name>
        <dbReference type="ChEBI" id="CHEBI:59789"/>
    </ligand>
</feature>
<feature type="binding site" evidence="5">
    <location>
        <position position="263"/>
    </location>
    <ligand>
        <name>S-adenosyl-L-methionine</name>
        <dbReference type="ChEBI" id="CHEBI:59789"/>
    </ligand>
</feature>
<evidence type="ECO:0000256" key="2">
    <source>
        <dbReference type="ARBA" id="ARBA00022679"/>
    </source>
</evidence>
<dbReference type="Proteomes" id="UP000269689">
    <property type="component" value="Unassembled WGS sequence"/>
</dbReference>
<protein>
    <submittedName>
        <fullName evidence="7">16S rRNA (Cytosine967-C5)-methyltransferase</fullName>
    </submittedName>
</protein>
<dbReference type="InterPro" id="IPR049560">
    <property type="entry name" value="MeTrfase_RsmB-F_NOP2_cat"/>
</dbReference>
<name>A0A3N4UM37_9RHOB</name>
<dbReference type="PROSITE" id="PS51686">
    <property type="entry name" value="SAM_MT_RSMB_NOP"/>
    <property type="match status" value="1"/>
</dbReference>
<dbReference type="GO" id="GO:0001510">
    <property type="term" value="P:RNA methylation"/>
    <property type="evidence" value="ECO:0007669"/>
    <property type="project" value="InterPro"/>
</dbReference>
<dbReference type="PRINTS" id="PR02008">
    <property type="entry name" value="RCMTFAMILY"/>
</dbReference>
<feature type="active site" description="Nucleophile" evidence="5">
    <location>
        <position position="354"/>
    </location>
</feature>
<dbReference type="EMBL" id="RKQK01000001">
    <property type="protein sequence ID" value="RPE71706.1"/>
    <property type="molecule type" value="Genomic_DNA"/>
</dbReference>
<keyword evidence="2 5" id="KW-0808">Transferase</keyword>
<evidence type="ECO:0000313" key="7">
    <source>
        <dbReference type="EMBL" id="RPE71706.1"/>
    </source>
</evidence>
<dbReference type="Pfam" id="PF01189">
    <property type="entry name" value="Methyltr_RsmB-F"/>
    <property type="match status" value="1"/>
</dbReference>
<keyword evidence="3 5" id="KW-0949">S-adenosyl-L-methionine</keyword>
<gene>
    <name evidence="7" type="ORF">EDD53_0832</name>
</gene>
<dbReference type="InterPro" id="IPR054728">
    <property type="entry name" value="RsmB-like_ferredoxin"/>
</dbReference>
<dbReference type="AlphaFoldDB" id="A0A3N4UM37"/>
<evidence type="ECO:0000256" key="4">
    <source>
        <dbReference type="ARBA" id="ARBA00022884"/>
    </source>
</evidence>
<evidence type="ECO:0000313" key="8">
    <source>
        <dbReference type="Proteomes" id="UP000269689"/>
    </source>
</evidence>
<dbReference type="CDD" id="cd02440">
    <property type="entry name" value="AdoMet_MTases"/>
    <property type="match status" value="1"/>
</dbReference>
<evidence type="ECO:0000256" key="3">
    <source>
        <dbReference type="ARBA" id="ARBA00022691"/>
    </source>
</evidence>
<dbReference type="PANTHER" id="PTHR22807">
    <property type="entry name" value="NOP2 YEAST -RELATED NOL1/NOP2/FMU SUN DOMAIN-CONTAINING"/>
    <property type="match status" value="1"/>
</dbReference>
<dbReference type="GO" id="GO:0008173">
    <property type="term" value="F:RNA methyltransferase activity"/>
    <property type="evidence" value="ECO:0007669"/>
    <property type="project" value="InterPro"/>
</dbReference>
<dbReference type="GO" id="GO:0003723">
    <property type="term" value="F:RNA binding"/>
    <property type="evidence" value="ECO:0007669"/>
    <property type="project" value="UniProtKB-UniRule"/>
</dbReference>
<feature type="domain" description="SAM-dependent MTase RsmB/NOP-type" evidence="6">
    <location>
        <begin position="150"/>
        <end position="401"/>
    </location>
</feature>
<sequence>MTPVARVSAAIEILDDVMAGESAERVLTTWARGHRFAGSKDRAAIRDYVFDALRCLRSYSWLGGAGGVTGFGDGDETPPTGRQLMIGLLRATDVPLDTMFCEARFAPSPLSDAEQALPDLGQAPRAVQLDCPNWILPLYDAALGADADAILASTRHRAPVFLRVNTGKASVAGAQDALLADVIETTPHALSATALQVTKGGRAVARSQAYLDGLVELQDAGSQALVDALPLAADMRVLDYCAGGGGKSLAMAAKADITITAHDIDPARMQDIAPRADRAGVSIQTATTKDLAADYDLVLCDAPCSGAGSWARAPQAKWQLTPERLATLTKIQANILQEAAPLVAKGGILAYATCSLFEIENTAQIKAFLLQNSDFTLSTERLITPLEGGDGFYVAVLIKNA</sequence>
<keyword evidence="1 5" id="KW-0489">Methyltransferase</keyword>
<keyword evidence="8" id="KW-1185">Reference proteome</keyword>
<dbReference type="OrthoDB" id="9810297at2"/>